<dbReference type="PANTHER" id="PTHR12935">
    <property type="entry name" value="GAMMA-GLUTAMYLCYCLOTRANSFERASE"/>
    <property type="match status" value="1"/>
</dbReference>
<dbReference type="InterPro" id="IPR017939">
    <property type="entry name" value="G-Glutamylcylcotransferase"/>
</dbReference>
<evidence type="ECO:0000313" key="6">
    <source>
        <dbReference type="RefSeq" id="XP_018318680.1"/>
    </source>
</evidence>
<dbReference type="GeneID" id="108732401"/>
<feature type="binding site" evidence="4">
    <location>
        <begin position="7"/>
        <end position="12"/>
    </location>
    <ligand>
        <name>substrate</name>
    </ligand>
</feature>
<reference evidence="6" key="1">
    <citation type="submission" date="2025-08" db="UniProtKB">
        <authorList>
            <consortium name="RefSeq"/>
        </authorList>
    </citation>
    <scope>IDENTIFICATION</scope>
    <source>
        <tissue evidence="6">Entire body</tissue>
    </source>
</reference>
<dbReference type="SUPFAM" id="SSF110857">
    <property type="entry name" value="Gamma-glutamyl cyclotransferase-like"/>
    <property type="match status" value="1"/>
</dbReference>
<dbReference type="OrthoDB" id="2924818at2759"/>
<dbReference type="InterPro" id="IPR013024">
    <property type="entry name" value="GGCT-like"/>
</dbReference>
<protein>
    <recommendedName>
        <fullName evidence="1">gamma-glutamylcyclotransferase</fullName>
        <ecNumber evidence="1">4.3.2.9</ecNumber>
    </recommendedName>
</protein>
<dbReference type="CDD" id="cd06661">
    <property type="entry name" value="GGCT_like"/>
    <property type="match status" value="1"/>
</dbReference>
<dbReference type="RefSeq" id="XP_018318680.1">
    <property type="nucleotide sequence ID" value="XM_018463178.2"/>
</dbReference>
<feature type="active site" description="Proton acceptor" evidence="3">
    <location>
        <position position="82"/>
    </location>
</feature>
<dbReference type="Proteomes" id="UP000192223">
    <property type="component" value="Unplaced"/>
</dbReference>
<gene>
    <name evidence="6" type="primary">LOC108732401</name>
</gene>
<evidence type="ECO:0000256" key="1">
    <source>
        <dbReference type="ARBA" id="ARBA00012346"/>
    </source>
</evidence>
<organism evidence="5 6">
    <name type="scientific">Agrilus planipennis</name>
    <name type="common">Emerald ash borer</name>
    <name type="synonym">Agrilus marcopoli</name>
    <dbReference type="NCBI Taxonomy" id="224129"/>
    <lineage>
        <taxon>Eukaryota</taxon>
        <taxon>Metazoa</taxon>
        <taxon>Ecdysozoa</taxon>
        <taxon>Arthropoda</taxon>
        <taxon>Hexapoda</taxon>
        <taxon>Insecta</taxon>
        <taxon>Pterygota</taxon>
        <taxon>Neoptera</taxon>
        <taxon>Endopterygota</taxon>
        <taxon>Coleoptera</taxon>
        <taxon>Polyphaga</taxon>
        <taxon>Elateriformia</taxon>
        <taxon>Buprestoidea</taxon>
        <taxon>Buprestidae</taxon>
        <taxon>Agrilinae</taxon>
        <taxon>Agrilus</taxon>
    </lineage>
</organism>
<accession>A0A1W4WF99</accession>
<dbReference type="KEGG" id="apln:108732401"/>
<dbReference type="GO" id="GO:0003839">
    <property type="term" value="F:gamma-glutamylcyclotransferase activity"/>
    <property type="evidence" value="ECO:0007669"/>
    <property type="project" value="UniProtKB-EC"/>
</dbReference>
<keyword evidence="2" id="KW-0456">Lyase</keyword>
<feature type="binding site" evidence="4">
    <location>
        <position position="134"/>
    </location>
    <ligand>
        <name>substrate</name>
    </ligand>
</feature>
<evidence type="ECO:0000256" key="3">
    <source>
        <dbReference type="PIRSR" id="PIRSR617939-1"/>
    </source>
</evidence>
<evidence type="ECO:0000256" key="2">
    <source>
        <dbReference type="ARBA" id="ARBA00023239"/>
    </source>
</evidence>
<dbReference type="EC" id="4.3.2.9" evidence="1"/>
<keyword evidence="5" id="KW-1185">Reference proteome</keyword>
<dbReference type="InParanoid" id="A0A1W4WF99"/>
<dbReference type="Pfam" id="PF13772">
    <property type="entry name" value="AIG2_2"/>
    <property type="match status" value="1"/>
</dbReference>
<name>A0A1W4WF99_AGRPL</name>
<dbReference type="PANTHER" id="PTHR12935:SF0">
    <property type="entry name" value="GAMMA-GLUTAMYLCYCLOTRANSFERASE"/>
    <property type="match status" value="1"/>
</dbReference>
<proteinExistence type="predicted"/>
<dbReference type="STRING" id="224129.A0A1W4WF99"/>
<dbReference type="AlphaFoldDB" id="A0A1W4WF99"/>
<dbReference type="InterPro" id="IPR036568">
    <property type="entry name" value="GGCT-like_sf"/>
</dbReference>
<dbReference type="Gene3D" id="3.10.490.10">
    <property type="entry name" value="Gamma-glutamyl cyclotransferase-like"/>
    <property type="match status" value="1"/>
</dbReference>
<evidence type="ECO:0000313" key="5">
    <source>
        <dbReference type="Proteomes" id="UP000192223"/>
    </source>
</evidence>
<dbReference type="FunCoup" id="A0A1W4WF99">
    <property type="interactions" value="42"/>
</dbReference>
<sequence>MSNTFFYFAYGSNLLSKRIRINNPSARRVGIGKLADHRLDFITYSTRWKGASATIVPHKEHYVWGAIWEISNNDMPHLDRQEGVHVNIYKPLHVQVQLLNESFLECRVYMQTIIPDYVEYIEHLPFERFPSGIYITTILKGAEECNLPEKYVKFLKRVPKNDYFGNAELKLELDIID</sequence>
<evidence type="ECO:0000256" key="4">
    <source>
        <dbReference type="PIRSR" id="PIRSR617939-2"/>
    </source>
</evidence>